<dbReference type="AlphaFoldDB" id="A0A4R9A7R0"/>
<proteinExistence type="predicted"/>
<keyword evidence="2" id="KW-1185">Reference proteome</keyword>
<sequence length="147" mass="15660">MFANDDEALAAAIDAYAAYEEVATLIFSEGGANADRLRTVATGDLLEVELDGYQRVQARGQRLTGSFKFDKVVLQRVDEQAIGGVGVVVVYLCEILTGTDVLDASGASTVKPGRPDRTPFEVSFDWNAEGNSLLVGHSDIWMGGGVC</sequence>
<gene>
    <name evidence="1" type="ORF">E3T55_05230</name>
</gene>
<evidence type="ECO:0000313" key="1">
    <source>
        <dbReference type="EMBL" id="TFD53525.1"/>
    </source>
</evidence>
<dbReference type="OrthoDB" id="5119803at2"/>
<protein>
    <recommendedName>
        <fullName evidence="3">Nuclear transport factor 2 family protein</fullName>
    </recommendedName>
</protein>
<name>A0A4R9A7R0_9MICO</name>
<accession>A0A4R9A7R0</accession>
<evidence type="ECO:0008006" key="3">
    <source>
        <dbReference type="Google" id="ProtNLM"/>
    </source>
</evidence>
<evidence type="ECO:0000313" key="2">
    <source>
        <dbReference type="Proteomes" id="UP000297447"/>
    </source>
</evidence>
<dbReference type="RefSeq" id="WP_134518531.1">
    <property type="nucleotide sequence ID" value="NZ_SOHE01000020.1"/>
</dbReference>
<dbReference type="EMBL" id="SOHE01000020">
    <property type="protein sequence ID" value="TFD53525.1"/>
    <property type="molecule type" value="Genomic_DNA"/>
</dbReference>
<reference evidence="1 2" key="1">
    <citation type="submission" date="2019-03" db="EMBL/GenBank/DDBJ databases">
        <title>Genomics of glacier-inhabiting Cryobacterium strains.</title>
        <authorList>
            <person name="Liu Q."/>
            <person name="Xin Y.-H."/>
        </authorList>
    </citation>
    <scope>NUCLEOTIDE SEQUENCE [LARGE SCALE GENOMIC DNA]</scope>
    <source>
        <strain evidence="1 2">Hh14</strain>
    </source>
</reference>
<organism evidence="1 2">
    <name type="scientific">Cryobacterium frigoriphilum</name>
    <dbReference type="NCBI Taxonomy" id="1259150"/>
    <lineage>
        <taxon>Bacteria</taxon>
        <taxon>Bacillati</taxon>
        <taxon>Actinomycetota</taxon>
        <taxon>Actinomycetes</taxon>
        <taxon>Micrococcales</taxon>
        <taxon>Microbacteriaceae</taxon>
        <taxon>Cryobacterium</taxon>
    </lineage>
</organism>
<comment type="caution">
    <text evidence="1">The sequence shown here is derived from an EMBL/GenBank/DDBJ whole genome shotgun (WGS) entry which is preliminary data.</text>
</comment>
<dbReference type="Proteomes" id="UP000297447">
    <property type="component" value="Unassembled WGS sequence"/>
</dbReference>